<gene>
    <name evidence="1" type="ORF">JR316_0011354</name>
</gene>
<protein>
    <submittedName>
        <fullName evidence="1">Uncharacterized protein</fullName>
    </submittedName>
</protein>
<organism evidence="1 2">
    <name type="scientific">Psilocybe cubensis</name>
    <name type="common">Psychedelic mushroom</name>
    <name type="synonym">Stropharia cubensis</name>
    <dbReference type="NCBI Taxonomy" id="181762"/>
    <lineage>
        <taxon>Eukaryota</taxon>
        <taxon>Fungi</taxon>
        <taxon>Dikarya</taxon>
        <taxon>Basidiomycota</taxon>
        <taxon>Agaricomycotina</taxon>
        <taxon>Agaricomycetes</taxon>
        <taxon>Agaricomycetidae</taxon>
        <taxon>Agaricales</taxon>
        <taxon>Agaricineae</taxon>
        <taxon>Strophariaceae</taxon>
        <taxon>Psilocybe</taxon>
    </lineage>
</organism>
<name>A0ACB8GJ88_PSICU</name>
<evidence type="ECO:0000313" key="1">
    <source>
        <dbReference type="EMBL" id="KAH9475795.1"/>
    </source>
</evidence>
<comment type="caution">
    <text evidence="1">The sequence shown here is derived from an EMBL/GenBank/DDBJ whole genome shotgun (WGS) entry which is preliminary data.</text>
</comment>
<evidence type="ECO:0000313" key="2">
    <source>
        <dbReference type="Proteomes" id="UP000664032"/>
    </source>
</evidence>
<keyword evidence="2" id="KW-1185">Reference proteome</keyword>
<reference evidence="1" key="1">
    <citation type="submission" date="2021-10" db="EMBL/GenBank/DDBJ databases">
        <title>Psilocybe cubensis genome.</title>
        <authorList>
            <person name="Mckernan K.J."/>
            <person name="Crawford S."/>
            <person name="Trippe A."/>
            <person name="Kane L.T."/>
            <person name="Mclaughlin S."/>
        </authorList>
    </citation>
    <scope>NUCLEOTIDE SEQUENCE</scope>
    <source>
        <strain evidence="1">MGC-MH-2018</strain>
    </source>
</reference>
<proteinExistence type="predicted"/>
<accession>A0ACB8GJ88</accession>
<dbReference type="Proteomes" id="UP000664032">
    <property type="component" value="Unassembled WGS sequence"/>
</dbReference>
<sequence length="234" mass="24909">MVQTGPTVNILTPSDTIPSIAENLNISSLASSPLSMPNLPTALSMTSSLGQNFSYTSNISTNLPPETIQITFTTSNSLQSTTESSGQATPSSSHSSISRPSAEVAGSLSSKSFTKACFCILLGNTTIFETISLIPVSSIGLALAPNHNARFSGYPTMPTQTYTTMNQRSASSPETTPSTKGTVSKNEQRLFVDLGIAASIFAVSIILLSIFLSRQRHWHRLKRGVISTRAISLY</sequence>
<dbReference type="EMBL" id="JAFIQS020000011">
    <property type="protein sequence ID" value="KAH9475795.1"/>
    <property type="molecule type" value="Genomic_DNA"/>
</dbReference>